<comment type="caution">
    <text evidence="3">The sequence shown here is derived from an EMBL/GenBank/DDBJ whole genome shotgun (WGS) entry which is preliminary data.</text>
</comment>
<protein>
    <submittedName>
        <fullName evidence="3">PepSY domain-containing protein</fullName>
    </submittedName>
</protein>
<feature type="compositionally biased region" description="Acidic residues" evidence="1">
    <location>
        <begin position="94"/>
        <end position="113"/>
    </location>
</feature>
<feature type="chain" id="PRO_5045219623" evidence="2">
    <location>
        <begin position="26"/>
        <end position="309"/>
    </location>
</feature>
<feature type="compositionally biased region" description="Acidic residues" evidence="1">
    <location>
        <begin position="170"/>
        <end position="180"/>
    </location>
</feature>
<feature type="compositionally biased region" description="Low complexity" evidence="1">
    <location>
        <begin position="238"/>
        <end position="248"/>
    </location>
</feature>
<feature type="compositionally biased region" description="Low complexity" evidence="1">
    <location>
        <begin position="119"/>
        <end position="129"/>
    </location>
</feature>
<proteinExistence type="predicted"/>
<gene>
    <name evidence="3" type="ORF">ACFOLH_14365</name>
</gene>
<keyword evidence="4" id="KW-1185">Reference proteome</keyword>
<evidence type="ECO:0000313" key="3">
    <source>
        <dbReference type="EMBL" id="MFC3689532.1"/>
    </source>
</evidence>
<dbReference type="EMBL" id="JBHRWW010000010">
    <property type="protein sequence ID" value="MFC3689532.1"/>
    <property type="molecule type" value="Genomic_DNA"/>
</dbReference>
<accession>A0ABV7WKM5</accession>
<name>A0ABV7WKM5_9MICO</name>
<feature type="compositionally biased region" description="Low complexity" evidence="1">
    <location>
        <begin position="204"/>
        <end position="230"/>
    </location>
</feature>
<sequence>MRTAPIAIATAVAVVTAVGVGVAVADRTDEARPVEAVGVGAVTVDDGAVPDATADPTSAPTAQPTASTGSPGTTPQQVAGLEQLQGVLTRDDSRDDSDDSRDDGDDSTDDDRGDFEVAGVDLDLGPDGWLLGGGTVVDYDGDGTLRPVVEELEALLGQEVTVAGRYDGDSSGDDDSDDSQDGSRDGSRDDDLDVYEIQGQVYRDTAGGPAPWAAAGASASPGATGAPTTGSDDDSDDGSTGAAGTTGPSREELSRIAVDAVGADSRVDSIDREDDGGAAWEIEVVDAYGVEQRVLLDAAGTVLDIRPED</sequence>
<dbReference type="Gene3D" id="3.30.505.20">
    <property type="match status" value="1"/>
</dbReference>
<feature type="region of interest" description="Disordered" evidence="1">
    <location>
        <begin position="160"/>
        <end position="254"/>
    </location>
</feature>
<dbReference type="RefSeq" id="WP_340295603.1">
    <property type="nucleotide sequence ID" value="NZ_JBBEOI010000267.1"/>
</dbReference>
<keyword evidence="2" id="KW-0732">Signal</keyword>
<organism evidence="3 4">
    <name type="scientific">Aquipuribacter hungaricus</name>
    <dbReference type="NCBI Taxonomy" id="545624"/>
    <lineage>
        <taxon>Bacteria</taxon>
        <taxon>Bacillati</taxon>
        <taxon>Actinomycetota</taxon>
        <taxon>Actinomycetes</taxon>
        <taxon>Micrococcales</taxon>
        <taxon>Intrasporangiaceae</taxon>
        <taxon>Aquipuribacter</taxon>
    </lineage>
</organism>
<evidence type="ECO:0000313" key="4">
    <source>
        <dbReference type="Proteomes" id="UP001595685"/>
    </source>
</evidence>
<dbReference type="Proteomes" id="UP001595685">
    <property type="component" value="Unassembled WGS sequence"/>
</dbReference>
<reference evidence="4" key="1">
    <citation type="journal article" date="2019" name="Int. J. Syst. Evol. Microbiol.">
        <title>The Global Catalogue of Microorganisms (GCM) 10K type strain sequencing project: providing services to taxonomists for standard genome sequencing and annotation.</title>
        <authorList>
            <consortium name="The Broad Institute Genomics Platform"/>
            <consortium name="The Broad Institute Genome Sequencing Center for Infectious Disease"/>
            <person name="Wu L."/>
            <person name="Ma J."/>
        </authorList>
    </citation>
    <scope>NUCLEOTIDE SEQUENCE [LARGE SCALE GENOMIC DNA]</scope>
    <source>
        <strain evidence="4">NCAIM B.02333</strain>
    </source>
</reference>
<feature type="compositionally biased region" description="Low complexity" evidence="1">
    <location>
        <begin position="41"/>
        <end position="75"/>
    </location>
</feature>
<evidence type="ECO:0000256" key="2">
    <source>
        <dbReference type="SAM" id="SignalP"/>
    </source>
</evidence>
<feature type="signal peptide" evidence="2">
    <location>
        <begin position="1"/>
        <end position="25"/>
    </location>
</feature>
<feature type="region of interest" description="Disordered" evidence="1">
    <location>
        <begin position="41"/>
        <end position="135"/>
    </location>
</feature>
<evidence type="ECO:0000256" key="1">
    <source>
        <dbReference type="SAM" id="MobiDB-lite"/>
    </source>
</evidence>